<evidence type="ECO:0000313" key="4">
    <source>
        <dbReference type="Proteomes" id="UP001500755"/>
    </source>
</evidence>
<feature type="transmembrane region" description="Helical" evidence="2">
    <location>
        <begin position="38"/>
        <end position="59"/>
    </location>
</feature>
<organism evidence="3 4">
    <name type="scientific">Brevibacterium samyangense</name>
    <dbReference type="NCBI Taxonomy" id="366888"/>
    <lineage>
        <taxon>Bacteria</taxon>
        <taxon>Bacillati</taxon>
        <taxon>Actinomycetota</taxon>
        <taxon>Actinomycetes</taxon>
        <taxon>Micrococcales</taxon>
        <taxon>Brevibacteriaceae</taxon>
        <taxon>Brevibacterium</taxon>
    </lineage>
</organism>
<dbReference type="RefSeq" id="WP_344305900.1">
    <property type="nucleotide sequence ID" value="NZ_BAAANO010000002.1"/>
</dbReference>
<dbReference type="EMBL" id="BAAANO010000002">
    <property type="protein sequence ID" value="GAA1997427.1"/>
    <property type="molecule type" value="Genomic_DNA"/>
</dbReference>
<evidence type="ECO:0000256" key="2">
    <source>
        <dbReference type="SAM" id="Phobius"/>
    </source>
</evidence>
<sequence>MSIVAGRVFLIVTAIVTIVCAVLGFCGFGAGWDGSATILAIGVVGALFLGSALVVLPIFAESHVDRDRVVLRYVLRPRRVVRRADIDEILVLTGVRIPGGAGTRVLLRAGGNPVAVFTPLRERFAVEELRVSGIEPRVDPDPLTPGRARRGDGNGFAEGDRKNCRFAKRQSNRSFWSKPLAKPATARRCPSATAR</sequence>
<keyword evidence="2" id="KW-0472">Membrane</keyword>
<comment type="caution">
    <text evidence="3">The sequence shown here is derived from an EMBL/GenBank/DDBJ whole genome shotgun (WGS) entry which is preliminary data.</text>
</comment>
<name>A0ABP5EFD8_9MICO</name>
<feature type="transmembrane region" description="Helical" evidence="2">
    <location>
        <begin position="7"/>
        <end position="32"/>
    </location>
</feature>
<gene>
    <name evidence="3" type="ORF">GCM10009755_00610</name>
</gene>
<keyword evidence="2" id="KW-0812">Transmembrane</keyword>
<reference evidence="4" key="1">
    <citation type="journal article" date="2019" name="Int. J. Syst. Evol. Microbiol.">
        <title>The Global Catalogue of Microorganisms (GCM) 10K type strain sequencing project: providing services to taxonomists for standard genome sequencing and annotation.</title>
        <authorList>
            <consortium name="The Broad Institute Genomics Platform"/>
            <consortium name="The Broad Institute Genome Sequencing Center for Infectious Disease"/>
            <person name="Wu L."/>
            <person name="Ma J."/>
        </authorList>
    </citation>
    <scope>NUCLEOTIDE SEQUENCE [LARGE SCALE GENOMIC DNA]</scope>
    <source>
        <strain evidence="4">JCM 14546</strain>
    </source>
</reference>
<accession>A0ABP5EFD8</accession>
<evidence type="ECO:0000256" key="1">
    <source>
        <dbReference type="SAM" id="MobiDB-lite"/>
    </source>
</evidence>
<feature type="region of interest" description="Disordered" evidence="1">
    <location>
        <begin position="137"/>
        <end position="163"/>
    </location>
</feature>
<dbReference type="Proteomes" id="UP001500755">
    <property type="component" value="Unassembled WGS sequence"/>
</dbReference>
<evidence type="ECO:0008006" key="5">
    <source>
        <dbReference type="Google" id="ProtNLM"/>
    </source>
</evidence>
<keyword evidence="4" id="KW-1185">Reference proteome</keyword>
<proteinExistence type="predicted"/>
<keyword evidence="2" id="KW-1133">Transmembrane helix</keyword>
<protein>
    <recommendedName>
        <fullName evidence="5">PH domain-containing protein</fullName>
    </recommendedName>
</protein>
<evidence type="ECO:0000313" key="3">
    <source>
        <dbReference type="EMBL" id="GAA1997427.1"/>
    </source>
</evidence>